<protein>
    <submittedName>
        <fullName evidence="1">Uncharacterized protein</fullName>
    </submittedName>
</protein>
<name>A0AAV1QWY3_9ROSI</name>
<sequence>MQLTAGLKPGARRGGAMKIEIFADDAMAIGRQPKQIYKPILDFLVSSLCYGDALNLEQVPFAKVRGDSSVSNLRGKIVIWSWNDFTFLLVFFIQIKSSYLAFFETPEVTFVHKYSDIFAGNCRQLLPPPPPPPCLVESQE</sequence>
<proteinExistence type="predicted"/>
<dbReference type="AlphaFoldDB" id="A0AAV1QWY3"/>
<keyword evidence="2" id="KW-1185">Reference proteome</keyword>
<evidence type="ECO:0000313" key="1">
    <source>
        <dbReference type="EMBL" id="CAK7325154.1"/>
    </source>
</evidence>
<evidence type="ECO:0000313" key="2">
    <source>
        <dbReference type="Proteomes" id="UP001314170"/>
    </source>
</evidence>
<organism evidence="1 2">
    <name type="scientific">Dovyalis caffra</name>
    <dbReference type="NCBI Taxonomy" id="77055"/>
    <lineage>
        <taxon>Eukaryota</taxon>
        <taxon>Viridiplantae</taxon>
        <taxon>Streptophyta</taxon>
        <taxon>Embryophyta</taxon>
        <taxon>Tracheophyta</taxon>
        <taxon>Spermatophyta</taxon>
        <taxon>Magnoliopsida</taxon>
        <taxon>eudicotyledons</taxon>
        <taxon>Gunneridae</taxon>
        <taxon>Pentapetalae</taxon>
        <taxon>rosids</taxon>
        <taxon>fabids</taxon>
        <taxon>Malpighiales</taxon>
        <taxon>Salicaceae</taxon>
        <taxon>Flacourtieae</taxon>
        <taxon>Dovyalis</taxon>
    </lineage>
</organism>
<dbReference type="EMBL" id="CAWUPB010000850">
    <property type="protein sequence ID" value="CAK7325154.1"/>
    <property type="molecule type" value="Genomic_DNA"/>
</dbReference>
<gene>
    <name evidence="1" type="ORF">DCAF_LOCUS2826</name>
</gene>
<accession>A0AAV1QWY3</accession>
<comment type="caution">
    <text evidence="1">The sequence shown here is derived from an EMBL/GenBank/DDBJ whole genome shotgun (WGS) entry which is preliminary data.</text>
</comment>
<reference evidence="1 2" key="1">
    <citation type="submission" date="2024-01" db="EMBL/GenBank/DDBJ databases">
        <authorList>
            <person name="Waweru B."/>
        </authorList>
    </citation>
    <scope>NUCLEOTIDE SEQUENCE [LARGE SCALE GENOMIC DNA]</scope>
</reference>
<dbReference type="Proteomes" id="UP001314170">
    <property type="component" value="Unassembled WGS sequence"/>
</dbReference>